<evidence type="ECO:0000256" key="3">
    <source>
        <dbReference type="ARBA" id="ARBA00023163"/>
    </source>
</evidence>
<keyword evidence="4" id="KW-0539">Nucleus</keyword>
<evidence type="ECO:0000259" key="6">
    <source>
        <dbReference type="PROSITE" id="PS51360"/>
    </source>
</evidence>
<accession>A0A7D9H2W8</accession>
<organism evidence="8 9">
    <name type="scientific">Dekkera bruxellensis</name>
    <name type="common">Brettanomyces custersii</name>
    <dbReference type="NCBI Taxonomy" id="5007"/>
    <lineage>
        <taxon>Eukaryota</taxon>
        <taxon>Fungi</taxon>
        <taxon>Dikarya</taxon>
        <taxon>Ascomycota</taxon>
        <taxon>Saccharomycotina</taxon>
        <taxon>Pichiomycetes</taxon>
        <taxon>Pichiales</taxon>
        <taxon>Pichiaceae</taxon>
        <taxon>Brettanomyces</taxon>
    </lineage>
</organism>
<comment type="subcellular location">
    <subcellularLocation>
        <location evidence="1">Nucleus</location>
    </subcellularLocation>
</comment>
<evidence type="ECO:0000256" key="5">
    <source>
        <dbReference type="SAM" id="MobiDB-lite"/>
    </source>
</evidence>
<dbReference type="Proteomes" id="UP000478008">
    <property type="component" value="Unassembled WGS sequence"/>
</dbReference>
<dbReference type="AlphaFoldDB" id="A0A7D9H2W8"/>
<feature type="domain" description="Plus3" evidence="6">
    <location>
        <begin position="215"/>
        <end position="348"/>
    </location>
</feature>
<feature type="region of interest" description="Disordered" evidence="5">
    <location>
        <begin position="447"/>
        <end position="466"/>
    </location>
</feature>
<dbReference type="InterPro" id="IPR004343">
    <property type="entry name" value="Plus-3_dom"/>
</dbReference>
<keyword evidence="2" id="KW-0805">Transcription regulation</keyword>
<evidence type="ECO:0000256" key="2">
    <source>
        <dbReference type="ARBA" id="ARBA00023015"/>
    </source>
</evidence>
<dbReference type="EMBL" id="CP063137">
    <property type="protein sequence ID" value="QOU23189.1"/>
    <property type="molecule type" value="Genomic_DNA"/>
</dbReference>
<dbReference type="PANTHER" id="PTHR13115:SF8">
    <property type="entry name" value="RNA POLYMERASE-ASSOCIATED PROTEIN RTF1 HOMOLOG"/>
    <property type="match status" value="1"/>
</dbReference>
<evidence type="ECO:0000256" key="1">
    <source>
        <dbReference type="ARBA" id="ARBA00004123"/>
    </source>
</evidence>
<protein>
    <submittedName>
        <fullName evidence="8">DEBR0S1_32836g1_1</fullName>
    </submittedName>
</protein>
<evidence type="ECO:0000313" key="9">
    <source>
        <dbReference type="Proteomes" id="UP000478008"/>
    </source>
</evidence>
<reference evidence="8 9" key="1">
    <citation type="submission" date="2019-07" db="EMBL/GenBank/DDBJ databases">
        <authorList>
            <person name="Friedrich A."/>
            <person name="Schacherer J."/>
        </authorList>
    </citation>
    <scope>NUCLEOTIDE SEQUENCE [LARGE SCALE GENOMIC DNA]</scope>
</reference>
<dbReference type="GO" id="GO:0003677">
    <property type="term" value="F:DNA binding"/>
    <property type="evidence" value="ECO:0007669"/>
    <property type="project" value="InterPro"/>
</dbReference>
<dbReference type="RefSeq" id="XP_041139682.1">
    <property type="nucleotide sequence ID" value="XM_041281891.1"/>
</dbReference>
<feature type="compositionally biased region" description="Acidic residues" evidence="5">
    <location>
        <begin position="151"/>
        <end position="172"/>
    </location>
</feature>
<feature type="compositionally biased region" description="Acidic residues" evidence="5">
    <location>
        <begin position="44"/>
        <end position="58"/>
    </location>
</feature>
<dbReference type="PROSITE" id="PS51360">
    <property type="entry name" value="PLUS3"/>
    <property type="match status" value="1"/>
</dbReference>
<dbReference type="GeneID" id="64575305"/>
<gene>
    <name evidence="7" type="ORF">BRETT_003381</name>
    <name evidence="8" type="ORF">DEBR0S1_32836G</name>
</gene>
<reference evidence="7" key="2">
    <citation type="submission" date="2020-10" db="EMBL/GenBank/DDBJ databases">
        <authorList>
            <person name="Palmer J.M."/>
        </authorList>
    </citation>
    <scope>NUCLEOTIDE SEQUENCE</scope>
    <source>
        <strain evidence="7">UCD 2041</strain>
    </source>
</reference>
<dbReference type="Gene3D" id="3.90.70.200">
    <property type="entry name" value="Plus-3 domain"/>
    <property type="match status" value="1"/>
</dbReference>
<dbReference type="Pfam" id="PF03126">
    <property type="entry name" value="Plus-3"/>
    <property type="match status" value="1"/>
</dbReference>
<evidence type="ECO:0000313" key="7">
    <source>
        <dbReference type="EMBL" id="QOU23189.1"/>
    </source>
</evidence>
<evidence type="ECO:0000256" key="4">
    <source>
        <dbReference type="ARBA" id="ARBA00023242"/>
    </source>
</evidence>
<feature type="compositionally biased region" description="Acidic residues" evidence="5">
    <location>
        <begin position="179"/>
        <end position="190"/>
    </location>
</feature>
<feature type="region of interest" description="Disordered" evidence="5">
    <location>
        <begin position="106"/>
        <end position="205"/>
    </location>
</feature>
<name>A0A7D9H2W8_DEKBR</name>
<dbReference type="InterPro" id="IPR036128">
    <property type="entry name" value="Plus3-like_sf"/>
</dbReference>
<feature type="compositionally biased region" description="Acidic residues" evidence="5">
    <location>
        <begin position="19"/>
        <end position="28"/>
    </location>
</feature>
<keyword evidence="9" id="KW-1185">Reference proteome</keyword>
<keyword evidence="3" id="KW-0804">Transcription</keyword>
<dbReference type="KEGG" id="bbrx:BRETT_003381"/>
<dbReference type="Proteomes" id="UP000663131">
    <property type="component" value="Chromosome 9"/>
</dbReference>
<dbReference type="GO" id="GO:1990269">
    <property type="term" value="F:RNA polymerase II C-terminal domain phosphoserine binding"/>
    <property type="evidence" value="ECO:0007669"/>
    <property type="project" value="TreeGrafter"/>
</dbReference>
<proteinExistence type="predicted"/>
<reference evidence="7" key="3">
    <citation type="journal article" name="BMC Genomics">
        <title>New genome assemblies reveal patterns of domestication and adaptation across Brettanomyces (Dekkera) species.</title>
        <authorList>
            <person name="Roach M.J."/>
            <person name="Borneman A.R."/>
        </authorList>
    </citation>
    <scope>NUCLEOTIDE SEQUENCE</scope>
    <source>
        <strain evidence="7">UCD 2041</strain>
    </source>
</reference>
<dbReference type="GO" id="GO:0016593">
    <property type="term" value="C:Cdc73/Paf1 complex"/>
    <property type="evidence" value="ECO:0007669"/>
    <property type="project" value="TreeGrafter"/>
</dbReference>
<feature type="compositionally biased region" description="Basic residues" evidence="5">
    <location>
        <begin position="138"/>
        <end position="147"/>
    </location>
</feature>
<sequence>MADSDDDELMALAGMASDENNEDDEEYEPEVKTSRRSTKRHIDEDEENDIEDVTEEADPYPLEGKFKDDDDREKLMAMDEVTREQILYDRMQEKEKKRERRYLALRARQNQVDSSAMRATGSKNKRLRTSKLSELKRQRERKSKQKNQKFEDDEHIEDLLEDEDEDDRDLDELAGYGNDGDEDYYSDDYEPSAGRKKGKSASSWGDYEDKYQQEATLSDFNQKVRSSRSLLDKYMYRDEFDTVIPGSYVRVSIGPSPKSGRQQYRIAKVNEVKRNGNPYKLFGKECNTYLEVSQGNSSRVISLAYVSNSPFTQEEFEIYKKRLTHSDIDIPSVGEIEDKFGDLRAMSTKKLTNEDINKMVAKKQNLIGSMDSTSRVRRLAGLREELQAALEKVELEKVKELTKQIEQITRQQEKIEVSNKMSRINQRNKKSNEVLIRRAEQRRIELEKERENQVEEDPNDPFSKLALEDVNNPEESFTSTEKSLAICHFKTEGIESVIKTIPLDIDLKS</sequence>
<dbReference type="EMBL" id="CABFWN010000001">
    <property type="protein sequence ID" value="VUG17085.1"/>
    <property type="molecule type" value="Genomic_DNA"/>
</dbReference>
<dbReference type="PANTHER" id="PTHR13115">
    <property type="entry name" value="RNA POLYMERASE-ASSOCIATED PROTEIN RTF1 HOMOLOG"/>
    <property type="match status" value="1"/>
</dbReference>
<feature type="region of interest" description="Disordered" evidence="5">
    <location>
        <begin position="1"/>
        <end position="70"/>
    </location>
</feature>
<dbReference type="SMART" id="SM00719">
    <property type="entry name" value="Plus3"/>
    <property type="match status" value="1"/>
</dbReference>
<dbReference type="OrthoDB" id="166375at2759"/>
<dbReference type="SUPFAM" id="SSF159042">
    <property type="entry name" value="Plus3-like"/>
    <property type="match status" value="1"/>
</dbReference>
<evidence type="ECO:0000313" key="8">
    <source>
        <dbReference type="EMBL" id="VUG17085.1"/>
    </source>
</evidence>